<accession>A0A0R1UF71</accession>
<organism evidence="3 4">
    <name type="scientific">Lactobacillus kalixensis DSM 16043</name>
    <dbReference type="NCBI Taxonomy" id="1423763"/>
    <lineage>
        <taxon>Bacteria</taxon>
        <taxon>Bacillati</taxon>
        <taxon>Bacillota</taxon>
        <taxon>Bacilli</taxon>
        <taxon>Lactobacillales</taxon>
        <taxon>Lactobacillaceae</taxon>
        <taxon>Lactobacillus</taxon>
    </lineage>
</organism>
<dbReference type="AlphaFoldDB" id="A0A0R1UF71"/>
<proteinExistence type="inferred from homology"/>
<dbReference type="OrthoDB" id="9808744at2"/>
<dbReference type="Gene3D" id="2.30.30.110">
    <property type="match status" value="1"/>
</dbReference>
<dbReference type="InterPro" id="IPR011067">
    <property type="entry name" value="Plasmid_toxin/cell-grow_inhib"/>
</dbReference>
<dbReference type="InterPro" id="IPR003477">
    <property type="entry name" value="PemK-like"/>
</dbReference>
<reference evidence="3 4" key="1">
    <citation type="journal article" date="2015" name="Genome Announc.">
        <title>Expanding the biotechnology potential of lactobacilli through comparative genomics of 213 strains and associated genera.</title>
        <authorList>
            <person name="Sun Z."/>
            <person name="Harris H.M."/>
            <person name="McCann A."/>
            <person name="Guo C."/>
            <person name="Argimon S."/>
            <person name="Zhang W."/>
            <person name="Yang X."/>
            <person name="Jeffery I.B."/>
            <person name="Cooney J.C."/>
            <person name="Kagawa T.F."/>
            <person name="Liu W."/>
            <person name="Song Y."/>
            <person name="Salvetti E."/>
            <person name="Wrobel A."/>
            <person name="Rasinkangas P."/>
            <person name="Parkhill J."/>
            <person name="Rea M.C."/>
            <person name="O'Sullivan O."/>
            <person name="Ritari J."/>
            <person name="Douillard F.P."/>
            <person name="Paul Ross R."/>
            <person name="Yang R."/>
            <person name="Briner A.E."/>
            <person name="Felis G.E."/>
            <person name="de Vos W.M."/>
            <person name="Barrangou R."/>
            <person name="Klaenhammer T.R."/>
            <person name="Caufield P.W."/>
            <person name="Cui Y."/>
            <person name="Zhang H."/>
            <person name="O'Toole P.W."/>
        </authorList>
    </citation>
    <scope>NUCLEOTIDE SEQUENCE [LARGE SCALE GENOMIC DNA]</scope>
    <source>
        <strain evidence="3 4">DSM 16043</strain>
    </source>
</reference>
<dbReference type="GO" id="GO:0016075">
    <property type="term" value="P:rRNA catabolic process"/>
    <property type="evidence" value="ECO:0007669"/>
    <property type="project" value="TreeGrafter"/>
</dbReference>
<gene>
    <name evidence="3" type="ORF">FC46_GL000948</name>
</gene>
<dbReference type="GO" id="GO:0003677">
    <property type="term" value="F:DNA binding"/>
    <property type="evidence" value="ECO:0007669"/>
    <property type="project" value="InterPro"/>
</dbReference>
<evidence type="ECO:0000256" key="1">
    <source>
        <dbReference type="ARBA" id="ARBA00007521"/>
    </source>
</evidence>
<evidence type="ECO:0000256" key="2">
    <source>
        <dbReference type="ARBA" id="ARBA00022649"/>
    </source>
</evidence>
<dbReference type="PANTHER" id="PTHR33988">
    <property type="entry name" value="ENDORIBONUCLEASE MAZF-RELATED"/>
    <property type="match status" value="1"/>
</dbReference>
<evidence type="ECO:0000313" key="3">
    <source>
        <dbReference type="EMBL" id="KRL89186.1"/>
    </source>
</evidence>
<dbReference type="STRING" id="1423763.FC46_GL000948"/>
<comment type="caution">
    <text evidence="3">The sequence shown here is derived from an EMBL/GenBank/DDBJ whole genome shotgun (WGS) entry which is preliminary data.</text>
</comment>
<dbReference type="GO" id="GO:0006402">
    <property type="term" value="P:mRNA catabolic process"/>
    <property type="evidence" value="ECO:0007669"/>
    <property type="project" value="TreeGrafter"/>
</dbReference>
<dbReference type="RefSeq" id="WP_057799462.1">
    <property type="nucleotide sequence ID" value="NZ_AZFM01000028.1"/>
</dbReference>
<dbReference type="PANTHER" id="PTHR33988:SF2">
    <property type="entry name" value="ENDORIBONUCLEASE MAZF"/>
    <property type="match status" value="1"/>
</dbReference>
<dbReference type="PATRIC" id="fig|1423763.3.peg.963"/>
<name>A0A0R1UF71_9LACO</name>
<keyword evidence="4" id="KW-1185">Reference proteome</keyword>
<comment type="similarity">
    <text evidence="1">Belongs to the PemK/MazF family.</text>
</comment>
<dbReference type="EMBL" id="AZFM01000028">
    <property type="protein sequence ID" value="KRL89186.1"/>
    <property type="molecule type" value="Genomic_DNA"/>
</dbReference>
<evidence type="ECO:0000313" key="4">
    <source>
        <dbReference type="Proteomes" id="UP000051036"/>
    </source>
</evidence>
<keyword evidence="2" id="KW-1277">Toxin-antitoxin system</keyword>
<protein>
    <submittedName>
        <fullName evidence="3">Uncharacterized protein</fullName>
    </submittedName>
</protein>
<dbReference type="Pfam" id="PF02452">
    <property type="entry name" value="PemK_toxin"/>
    <property type="match status" value="1"/>
</dbReference>
<dbReference type="Proteomes" id="UP000051036">
    <property type="component" value="Unassembled WGS sequence"/>
</dbReference>
<dbReference type="GO" id="GO:0004521">
    <property type="term" value="F:RNA endonuclease activity"/>
    <property type="evidence" value="ECO:0007669"/>
    <property type="project" value="TreeGrafter"/>
</dbReference>
<dbReference type="SUPFAM" id="SSF50118">
    <property type="entry name" value="Cell growth inhibitor/plasmid maintenance toxic component"/>
    <property type="match status" value="1"/>
</dbReference>
<sequence length="114" mass="13344">MYSQGDVLWIDLNPTKGNEEGKKRPCIVVSNNHYQDFFNTVIVIPISSSEKYRKEKRYTKSMFFVPIATKHFEGTALLQHLRTIDPHIRAQKSPIDHLDKITMSKITNVVKHFW</sequence>